<dbReference type="InterPro" id="IPR011991">
    <property type="entry name" value="ArsR-like_HTH"/>
</dbReference>
<dbReference type="PANTHER" id="PTHR30154">
    <property type="entry name" value="LEUCINE-RESPONSIVE REGULATORY PROTEIN"/>
    <property type="match status" value="1"/>
</dbReference>
<keyword evidence="3" id="KW-0804">Transcription</keyword>
<dbReference type="InterPro" id="IPR019888">
    <property type="entry name" value="Tscrpt_reg_AsnC-like"/>
</dbReference>
<keyword evidence="1" id="KW-0805">Transcription regulation</keyword>
<evidence type="ECO:0000313" key="6">
    <source>
        <dbReference type="Proteomes" id="UP000076563"/>
    </source>
</evidence>
<dbReference type="GO" id="GO:0005829">
    <property type="term" value="C:cytosol"/>
    <property type="evidence" value="ECO:0007669"/>
    <property type="project" value="TreeGrafter"/>
</dbReference>
<dbReference type="AlphaFoldDB" id="A0A165RPR5"/>
<keyword evidence="2" id="KW-0238">DNA-binding</keyword>
<evidence type="ECO:0000256" key="1">
    <source>
        <dbReference type="ARBA" id="ARBA00023015"/>
    </source>
</evidence>
<evidence type="ECO:0000259" key="4">
    <source>
        <dbReference type="PROSITE" id="PS50956"/>
    </source>
</evidence>
<dbReference type="InterPro" id="IPR019887">
    <property type="entry name" value="Tscrpt_reg_AsnC/Lrp_C"/>
</dbReference>
<dbReference type="InterPro" id="IPR036388">
    <property type="entry name" value="WH-like_DNA-bd_sf"/>
</dbReference>
<protein>
    <submittedName>
        <fullName evidence="5">Transcriptional regulator</fullName>
    </submittedName>
</protein>
<dbReference type="PANTHER" id="PTHR30154:SF34">
    <property type="entry name" value="TRANSCRIPTIONAL REGULATOR AZLB"/>
    <property type="match status" value="1"/>
</dbReference>
<dbReference type="Gene3D" id="1.10.10.10">
    <property type="entry name" value="Winged helix-like DNA-binding domain superfamily/Winged helix DNA-binding domain"/>
    <property type="match status" value="1"/>
</dbReference>
<evidence type="ECO:0000256" key="3">
    <source>
        <dbReference type="ARBA" id="ARBA00023163"/>
    </source>
</evidence>
<dbReference type="InterPro" id="IPR000485">
    <property type="entry name" value="AsnC-type_HTH_dom"/>
</dbReference>
<dbReference type="OrthoDB" id="34294at2"/>
<dbReference type="RefSeq" id="WP_063177795.1">
    <property type="nucleotide sequence ID" value="NZ_LQRA01000002.1"/>
</dbReference>
<dbReference type="GO" id="GO:0043565">
    <property type="term" value="F:sequence-specific DNA binding"/>
    <property type="evidence" value="ECO:0007669"/>
    <property type="project" value="InterPro"/>
</dbReference>
<evidence type="ECO:0000313" key="5">
    <source>
        <dbReference type="EMBL" id="KZE84300.1"/>
    </source>
</evidence>
<keyword evidence="6" id="KW-1185">Reference proteome</keyword>
<dbReference type="Proteomes" id="UP000076563">
    <property type="component" value="Unassembled WGS sequence"/>
</dbReference>
<comment type="caution">
    <text evidence="5">The sequence shown here is derived from an EMBL/GenBank/DDBJ whole genome shotgun (WGS) entry which is preliminary data.</text>
</comment>
<gene>
    <name evidence="5" type="ORF">AV654_07065</name>
</gene>
<evidence type="ECO:0000256" key="2">
    <source>
        <dbReference type="ARBA" id="ARBA00023125"/>
    </source>
</evidence>
<proteinExistence type="predicted"/>
<dbReference type="GO" id="GO:0043200">
    <property type="term" value="P:response to amino acid"/>
    <property type="evidence" value="ECO:0007669"/>
    <property type="project" value="TreeGrafter"/>
</dbReference>
<dbReference type="STRING" id="1007103.GCA_000213315_03023"/>
<accession>A0A165RPR5</accession>
<organism evidence="5 6">
    <name type="scientific">Paenibacillus elgii</name>
    <dbReference type="NCBI Taxonomy" id="189691"/>
    <lineage>
        <taxon>Bacteria</taxon>
        <taxon>Bacillati</taxon>
        <taxon>Bacillota</taxon>
        <taxon>Bacilli</taxon>
        <taxon>Bacillales</taxon>
        <taxon>Paenibacillaceae</taxon>
        <taxon>Paenibacillus</taxon>
    </lineage>
</organism>
<dbReference type="PROSITE" id="PS50956">
    <property type="entry name" value="HTH_ASNC_2"/>
    <property type="match status" value="1"/>
</dbReference>
<dbReference type="FunFam" id="1.10.10.10:FF:000186">
    <property type="entry name" value="AsnC family transcriptional regulator"/>
    <property type="match status" value="1"/>
</dbReference>
<dbReference type="InterPro" id="IPR036390">
    <property type="entry name" value="WH_DNA-bd_sf"/>
</dbReference>
<dbReference type="SUPFAM" id="SSF46785">
    <property type="entry name" value="Winged helix' DNA-binding domain"/>
    <property type="match status" value="1"/>
</dbReference>
<dbReference type="Pfam" id="PF13412">
    <property type="entry name" value="HTH_24"/>
    <property type="match status" value="1"/>
</dbReference>
<dbReference type="EMBL" id="LQRA01000002">
    <property type="protein sequence ID" value="KZE84300.1"/>
    <property type="molecule type" value="Genomic_DNA"/>
</dbReference>
<dbReference type="PRINTS" id="PR00033">
    <property type="entry name" value="HTHASNC"/>
</dbReference>
<dbReference type="InterPro" id="IPR011008">
    <property type="entry name" value="Dimeric_a/b-barrel"/>
</dbReference>
<sequence>MDTIDLAILDALKENSRMTASEISKRVNLSIPAVSERIRKMEEAEIIEAYTIKMNRMKTNCKLLSFIFVNIDQTEHIEEFRRSIVQCSSVLECHHVAGEYDYLLKVLVEDTRALEHFISNTLKNIKGVLKSNTIISLSSLKENINI</sequence>
<reference evidence="6" key="1">
    <citation type="submission" date="2016-01" db="EMBL/GenBank/DDBJ databases">
        <title>Draft genome of Chromobacterium sp. F49.</title>
        <authorList>
            <person name="Hong K.W."/>
        </authorList>
    </citation>
    <scope>NUCLEOTIDE SEQUENCE [LARGE SCALE GENOMIC DNA]</scope>
    <source>
        <strain evidence="6">M63</strain>
    </source>
</reference>
<name>A0A165RPR5_9BACL</name>
<feature type="domain" description="HTH asnC-type" evidence="4">
    <location>
        <begin position="1"/>
        <end position="72"/>
    </location>
</feature>
<dbReference type="SUPFAM" id="SSF54909">
    <property type="entry name" value="Dimeric alpha+beta barrel"/>
    <property type="match status" value="1"/>
</dbReference>
<dbReference type="CDD" id="cd00090">
    <property type="entry name" value="HTH_ARSR"/>
    <property type="match status" value="1"/>
</dbReference>
<dbReference type="SMART" id="SM00344">
    <property type="entry name" value="HTH_ASNC"/>
    <property type="match status" value="1"/>
</dbReference>
<dbReference type="Pfam" id="PF01037">
    <property type="entry name" value="AsnC_trans_reg"/>
    <property type="match status" value="1"/>
</dbReference>
<dbReference type="Gene3D" id="3.30.70.920">
    <property type="match status" value="1"/>
</dbReference>